<evidence type="ECO:0000313" key="2">
    <source>
        <dbReference type="EMBL" id="KAF5660084.1"/>
    </source>
</evidence>
<feature type="transmembrane region" description="Helical" evidence="1">
    <location>
        <begin position="83"/>
        <end position="99"/>
    </location>
</feature>
<evidence type="ECO:0000313" key="3">
    <source>
        <dbReference type="Proteomes" id="UP000572754"/>
    </source>
</evidence>
<dbReference type="GO" id="GO:0016020">
    <property type="term" value="C:membrane"/>
    <property type="evidence" value="ECO:0007669"/>
    <property type="project" value="TreeGrafter"/>
</dbReference>
<keyword evidence="1" id="KW-0812">Transmembrane</keyword>
<gene>
    <name evidence="2" type="ORF">FCIRC_12247</name>
</gene>
<reference evidence="2 3" key="2">
    <citation type="submission" date="2020-05" db="EMBL/GenBank/DDBJ databases">
        <title>Identification and distribution of gene clusters putatively required for synthesis of sphingolipid metabolism inhibitors in phylogenetically diverse species of the filamentous fungus Fusarium.</title>
        <authorList>
            <person name="Kim H.-S."/>
            <person name="Busman M."/>
            <person name="Brown D.W."/>
            <person name="Divon H."/>
            <person name="Uhlig S."/>
            <person name="Proctor R.H."/>
        </authorList>
    </citation>
    <scope>NUCLEOTIDE SEQUENCE [LARGE SCALE GENOMIC DNA]</scope>
    <source>
        <strain evidence="2 3">NRRL 25331</strain>
    </source>
</reference>
<proteinExistence type="predicted"/>
<evidence type="ECO:0000256" key="1">
    <source>
        <dbReference type="SAM" id="Phobius"/>
    </source>
</evidence>
<dbReference type="Proteomes" id="UP000572754">
    <property type="component" value="Unassembled WGS sequence"/>
</dbReference>
<feature type="transmembrane region" description="Helical" evidence="1">
    <location>
        <begin position="111"/>
        <end position="128"/>
    </location>
</feature>
<dbReference type="PANTHER" id="PTHR32251">
    <property type="entry name" value="3-OXO-5-ALPHA-STEROID 4-DEHYDROGENASE"/>
    <property type="match status" value="1"/>
</dbReference>
<dbReference type="Gene3D" id="1.20.120.1630">
    <property type="match status" value="1"/>
</dbReference>
<keyword evidence="1" id="KW-0472">Membrane</keyword>
<dbReference type="Pfam" id="PF06966">
    <property type="entry name" value="DUF1295"/>
    <property type="match status" value="1"/>
</dbReference>
<accession>A0A8H5SU74</accession>
<organism evidence="2 3">
    <name type="scientific">Fusarium circinatum</name>
    <name type="common">Pitch canker fungus</name>
    <name type="synonym">Gibberella circinata</name>
    <dbReference type="NCBI Taxonomy" id="48490"/>
    <lineage>
        <taxon>Eukaryota</taxon>
        <taxon>Fungi</taxon>
        <taxon>Dikarya</taxon>
        <taxon>Ascomycota</taxon>
        <taxon>Pezizomycotina</taxon>
        <taxon>Sordariomycetes</taxon>
        <taxon>Hypocreomycetidae</taxon>
        <taxon>Hypocreales</taxon>
        <taxon>Nectriaceae</taxon>
        <taxon>Fusarium</taxon>
        <taxon>Fusarium fujikuroi species complex</taxon>
    </lineage>
</organism>
<name>A0A8H5SU74_FUSCI</name>
<keyword evidence="1" id="KW-1133">Transmembrane helix</keyword>
<dbReference type="PANTHER" id="PTHR32251:SF23">
    <property type="entry name" value="3-OXO-5-ALPHA-STEROID 4-DEHYDROGENASE (DUF1295)"/>
    <property type="match status" value="1"/>
</dbReference>
<reference evidence="3" key="1">
    <citation type="journal article" date="2020" name="BMC Genomics">
        <title>Correction to: Identification and distribution of gene clusters required for synthesis of sphingolipid metabolism inhibitors in diverse species of the filamentous fungus Fusarium.</title>
        <authorList>
            <person name="Kim H.S."/>
            <person name="Lohmar J.M."/>
            <person name="Busman M."/>
            <person name="Brown D.W."/>
            <person name="Naumann T.A."/>
            <person name="Divon H.H."/>
            <person name="Lysoe E."/>
            <person name="Uhlig S."/>
            <person name="Proctor R.H."/>
        </authorList>
    </citation>
    <scope>NUCLEOTIDE SEQUENCE [LARGE SCALE GENOMIC DNA]</scope>
    <source>
        <strain evidence="3">NRRL 25331</strain>
    </source>
</reference>
<dbReference type="InterPro" id="IPR010721">
    <property type="entry name" value="UstE-like"/>
</dbReference>
<keyword evidence="3" id="KW-1185">Reference proteome</keyword>
<protein>
    <submittedName>
        <fullName evidence="2">DUF1295 domain-containing protein</fullName>
    </submittedName>
</protein>
<comment type="caution">
    <text evidence="2">The sequence shown here is derived from an EMBL/GenBank/DDBJ whole genome shotgun (WGS) entry which is preliminary data.</text>
</comment>
<feature type="transmembrane region" description="Helical" evidence="1">
    <location>
        <begin position="53"/>
        <end position="71"/>
    </location>
</feature>
<dbReference type="AlphaFoldDB" id="A0A8H5SU74"/>
<dbReference type="EMBL" id="JAAQPE010000524">
    <property type="protein sequence ID" value="KAF5660084.1"/>
    <property type="molecule type" value="Genomic_DNA"/>
</dbReference>
<sequence>MSLPFVKSIEDCGEYAKTVQPYIPQLYALPRQILDNIASPDGLRQIYVDTNPLISGFAISIALGFVFLVVSEINRNYSQVDRLWSILPNLYVVHLSVWARLAGIPSSRVDLIAAATTLWSLISCRAILQQYVPRFVWFLFNVTFISLYQSVLLFSFSCVPAYAILCSTKFEPDVTSADIFFALVMVGLVYSEWVSDGQQWDYHAAKHQYQAEAKVPKKFKYSQAELDRGFNTSGLWAYSRHPNFAAEQMIWFVLYQWSCFATKNMYSYTFTGAAALILLFQGSTWLTELITAGKYTEYPMYQEQVGMFLPKSFTPYKAPGPKVIRTSDIAKRMENKKQA</sequence>
<feature type="transmembrane region" description="Helical" evidence="1">
    <location>
        <begin position="135"/>
        <end position="156"/>
    </location>
</feature>